<evidence type="ECO:0008006" key="3">
    <source>
        <dbReference type="Google" id="ProtNLM"/>
    </source>
</evidence>
<sequence length="210" mass="23958">MKLGSKTLCFLVLIILSLQHCQIQTGGSAKEDNKLSKLSESKNLNSSINSEPKELSCSIPITMGKVYGTGLSKFDQTFIFTELKILLSDLCDKKFSHLLSLIHPNQGLYVDAKGYWTIEEVKNDLKDPNGYFQVYYFDQQKLDQKKGSSGNLTVREVFLSAKHVSVDLYVSSSEEVEAKFRFVENPKLERYLINPSFIKSEGNWYLLRMF</sequence>
<name>A0ABY2LUR4_9LEPT</name>
<keyword evidence="2" id="KW-1185">Reference proteome</keyword>
<evidence type="ECO:0000313" key="1">
    <source>
        <dbReference type="EMBL" id="TGL05955.1"/>
    </source>
</evidence>
<comment type="caution">
    <text evidence="1">The sequence shown here is derived from an EMBL/GenBank/DDBJ whole genome shotgun (WGS) entry which is preliminary data.</text>
</comment>
<proteinExistence type="predicted"/>
<dbReference type="Proteomes" id="UP000297465">
    <property type="component" value="Unassembled WGS sequence"/>
</dbReference>
<gene>
    <name evidence="1" type="ORF">EHQ31_04400</name>
</gene>
<dbReference type="EMBL" id="RQFO01000004">
    <property type="protein sequence ID" value="TGL05955.1"/>
    <property type="molecule type" value="Genomic_DNA"/>
</dbReference>
<organism evidence="1 2">
    <name type="scientific">Leptospira montravelensis</name>
    <dbReference type="NCBI Taxonomy" id="2484961"/>
    <lineage>
        <taxon>Bacteria</taxon>
        <taxon>Pseudomonadati</taxon>
        <taxon>Spirochaetota</taxon>
        <taxon>Spirochaetia</taxon>
        <taxon>Leptospirales</taxon>
        <taxon>Leptospiraceae</taxon>
        <taxon>Leptospira</taxon>
    </lineage>
</organism>
<dbReference type="RefSeq" id="WP_135569912.1">
    <property type="nucleotide sequence ID" value="NZ_RQFN01000011.1"/>
</dbReference>
<reference evidence="2" key="1">
    <citation type="journal article" date="2019" name="PLoS Negl. Trop. Dis.">
        <title>Revisiting the worldwide diversity of Leptospira species in the environment.</title>
        <authorList>
            <person name="Vincent A.T."/>
            <person name="Schiettekatte O."/>
            <person name="Bourhy P."/>
            <person name="Veyrier F.J."/>
            <person name="Picardeau M."/>
        </authorList>
    </citation>
    <scope>NUCLEOTIDE SEQUENCE [LARGE SCALE GENOMIC DNA]</scope>
    <source>
        <strain evidence="2">201800278</strain>
    </source>
</reference>
<accession>A0ABY2LUR4</accession>
<evidence type="ECO:0000313" key="2">
    <source>
        <dbReference type="Proteomes" id="UP000297465"/>
    </source>
</evidence>
<protein>
    <recommendedName>
        <fullName evidence="3">Lipoprotein</fullName>
    </recommendedName>
</protein>